<accession>A0A317WZN7</accession>
<name>A0A317WZN7_9EURO</name>
<sequence>MKETCMTLTEFYAAETNMPSKSFKGNLALQKLVMLSRPAFLPAACSLLYSIYRGRNRLCAPFLLILNQRSIHAIYLNSAGFIHSKNTKKPSLISLPSIIMMLCSARRHETGSVQSGDASNPSKGASPNTFGEGIVHLGSRSVFAYILNNKPGSDQLQSLLEGGILPKP</sequence>
<protein>
    <submittedName>
        <fullName evidence="1">Uncharacterized protein</fullName>
    </submittedName>
</protein>
<dbReference type="EMBL" id="MSFK01000008">
    <property type="protein sequence ID" value="PWY91829.1"/>
    <property type="molecule type" value="Genomic_DNA"/>
</dbReference>
<dbReference type="AlphaFoldDB" id="A0A317WZN7"/>
<dbReference type="GeneID" id="37109405"/>
<comment type="caution">
    <text evidence="1">The sequence shown here is derived from an EMBL/GenBank/DDBJ whole genome shotgun (WGS) entry which is preliminary data.</text>
</comment>
<dbReference type="Proteomes" id="UP000246702">
    <property type="component" value="Unassembled WGS sequence"/>
</dbReference>
<evidence type="ECO:0000313" key="2">
    <source>
        <dbReference type="Proteomes" id="UP000246702"/>
    </source>
</evidence>
<gene>
    <name evidence="1" type="ORF">BO94DRAFT_380850</name>
</gene>
<keyword evidence="2" id="KW-1185">Reference proteome</keyword>
<proteinExistence type="predicted"/>
<reference evidence="1 2" key="1">
    <citation type="submission" date="2016-12" db="EMBL/GenBank/DDBJ databases">
        <title>The genomes of Aspergillus section Nigri reveals drivers in fungal speciation.</title>
        <authorList>
            <consortium name="DOE Joint Genome Institute"/>
            <person name="Vesth T.C."/>
            <person name="Nybo J."/>
            <person name="Theobald S."/>
            <person name="Brandl J."/>
            <person name="Frisvad J.C."/>
            <person name="Nielsen K.F."/>
            <person name="Lyhne E.K."/>
            <person name="Kogle M.E."/>
            <person name="Kuo A."/>
            <person name="Riley R."/>
            <person name="Clum A."/>
            <person name="Nolan M."/>
            <person name="Lipzen A."/>
            <person name="Salamov A."/>
            <person name="Henrissat B."/>
            <person name="Wiebenga A."/>
            <person name="De Vries R.P."/>
            <person name="Grigoriev I.V."/>
            <person name="Mortensen U.H."/>
            <person name="Andersen M.R."/>
            <person name="Baker S.E."/>
        </authorList>
    </citation>
    <scope>NUCLEOTIDE SEQUENCE [LARGE SCALE GENOMIC DNA]</scope>
    <source>
        <strain evidence="1 2">CBS 115572</strain>
    </source>
</reference>
<dbReference type="RefSeq" id="XP_025469557.1">
    <property type="nucleotide sequence ID" value="XM_025607262.1"/>
</dbReference>
<dbReference type="STRING" id="1450535.A0A317WZN7"/>
<dbReference type="OrthoDB" id="1747771at2759"/>
<organism evidence="1 2">
    <name type="scientific">Aspergillus sclerotioniger CBS 115572</name>
    <dbReference type="NCBI Taxonomy" id="1450535"/>
    <lineage>
        <taxon>Eukaryota</taxon>
        <taxon>Fungi</taxon>
        <taxon>Dikarya</taxon>
        <taxon>Ascomycota</taxon>
        <taxon>Pezizomycotina</taxon>
        <taxon>Eurotiomycetes</taxon>
        <taxon>Eurotiomycetidae</taxon>
        <taxon>Eurotiales</taxon>
        <taxon>Aspergillaceae</taxon>
        <taxon>Aspergillus</taxon>
        <taxon>Aspergillus subgen. Circumdati</taxon>
    </lineage>
</organism>
<evidence type="ECO:0000313" key="1">
    <source>
        <dbReference type="EMBL" id="PWY91829.1"/>
    </source>
</evidence>